<dbReference type="Gene3D" id="2.60.120.260">
    <property type="entry name" value="Galactose-binding domain-like"/>
    <property type="match status" value="2"/>
</dbReference>
<dbReference type="Pfam" id="PF03424">
    <property type="entry name" value="CBM_17_28"/>
    <property type="match status" value="2"/>
</dbReference>
<dbReference type="GO" id="GO:0030245">
    <property type="term" value="P:cellulose catabolic process"/>
    <property type="evidence" value="ECO:0007669"/>
    <property type="project" value="UniProtKB-KW"/>
</dbReference>
<organism evidence="11 12">
    <name type="scientific">Aquibacillus salsiterrae</name>
    <dbReference type="NCBI Taxonomy" id="2950439"/>
    <lineage>
        <taxon>Bacteria</taxon>
        <taxon>Bacillati</taxon>
        <taxon>Bacillota</taxon>
        <taxon>Bacilli</taxon>
        <taxon>Bacillales</taxon>
        <taxon>Bacillaceae</taxon>
        <taxon>Aquibacillus</taxon>
    </lineage>
</organism>
<evidence type="ECO:0000256" key="1">
    <source>
        <dbReference type="ARBA" id="ARBA00000966"/>
    </source>
</evidence>
<evidence type="ECO:0000256" key="5">
    <source>
        <dbReference type="ARBA" id="ARBA00023001"/>
    </source>
</evidence>
<comment type="similarity">
    <text evidence="2">Belongs to the glycosyl hydrolase 5 (cellulase A) family.</text>
</comment>
<dbReference type="InterPro" id="IPR018087">
    <property type="entry name" value="Glyco_hydro_5_CS"/>
</dbReference>
<dbReference type="RefSeq" id="WP_272445735.1">
    <property type="nucleotide sequence ID" value="NZ_JAMQKC010000004.1"/>
</dbReference>
<dbReference type="PROSITE" id="PS00659">
    <property type="entry name" value="GLYCOSYL_HYDROL_F5"/>
    <property type="match status" value="1"/>
</dbReference>
<dbReference type="PANTHER" id="PTHR34142:SF1">
    <property type="entry name" value="GLYCOSIDE HYDROLASE FAMILY 5 DOMAIN-CONTAINING PROTEIN"/>
    <property type="match status" value="1"/>
</dbReference>
<evidence type="ECO:0000256" key="7">
    <source>
        <dbReference type="ARBA" id="ARBA00023326"/>
    </source>
</evidence>
<keyword evidence="4" id="KW-0378">Hydrolase</keyword>
<keyword evidence="12" id="KW-1185">Reference proteome</keyword>
<evidence type="ECO:0000256" key="8">
    <source>
        <dbReference type="SAM" id="SignalP"/>
    </source>
</evidence>
<evidence type="ECO:0000256" key="2">
    <source>
        <dbReference type="ARBA" id="ARBA00005641"/>
    </source>
</evidence>
<reference evidence="11" key="1">
    <citation type="submission" date="2022-06" db="EMBL/GenBank/DDBJ databases">
        <title>Aquibacillus sp. a new bacterium isolated from soil saline samples.</title>
        <authorList>
            <person name="Galisteo C."/>
            <person name="De La Haba R."/>
            <person name="Sanchez-Porro C."/>
            <person name="Ventosa A."/>
        </authorList>
    </citation>
    <scope>NUCLEOTIDE SEQUENCE</scope>
    <source>
        <strain evidence="11">3ASR75-54</strain>
    </source>
</reference>
<keyword evidence="7" id="KW-0624">Polysaccharide degradation</keyword>
<feature type="domain" description="Glycoside hydrolase family 5" evidence="9">
    <location>
        <begin position="65"/>
        <end position="324"/>
    </location>
</feature>
<dbReference type="EC" id="3.2.1.4" evidence="3"/>
<gene>
    <name evidence="11" type="ORF">NC799_07310</name>
</gene>
<dbReference type="InterPro" id="IPR017853">
    <property type="entry name" value="GH"/>
</dbReference>
<dbReference type="Gene3D" id="3.20.20.80">
    <property type="entry name" value="Glycosidases"/>
    <property type="match status" value="1"/>
</dbReference>
<evidence type="ECO:0000313" key="11">
    <source>
        <dbReference type="EMBL" id="MDC3416724.1"/>
    </source>
</evidence>
<feature type="domain" description="Carbohydrate binding module family 17/28" evidence="10">
    <location>
        <begin position="569"/>
        <end position="741"/>
    </location>
</feature>
<dbReference type="EMBL" id="JAMQKC010000004">
    <property type="protein sequence ID" value="MDC3416724.1"/>
    <property type="molecule type" value="Genomic_DNA"/>
</dbReference>
<evidence type="ECO:0000313" key="12">
    <source>
        <dbReference type="Proteomes" id="UP001145069"/>
    </source>
</evidence>
<sequence length="918" mass="100620">MKRLKRGKFFTVLSLLVLIGLSLSFGSVTAAESDYNSLITDTPTKPSDAGALQIIDVNGQKTLGDSSGNPIQLRGMSTHGLQWFPEILNDNAFSALSNDWDANVVRLAMYVGEDGYASNQELMKQRVIDGIELAKENDMYVIVDWHVHAPGDPNAEMYSGAMDFFKEISSLYPNDPNIIYELANEPSSNNTDGPGITNDAEGWQSVKSYAEPIIQMLRDNGNDNLVIVGTPNWSQRPDLAADNPIDDNNTAYTAHFYTGTHNDGYVQGNIQYALENGVAVFVTEWGTSEASGNNGPFLDEADAWLDYLNDNNISWVNWSLTNKNETSAAFTPFIMGESDATNLDPGDDQLWSTEELSISGEYVRARIKGISYQPIDRDRYETVVWNFDDGTTQGFRLNGDNPIENVALTNENNALNITGLTASNDLSAENFWANARISADGFGQSIDILGAEVLTMDVIADTPTTVSIAAIPQGPATWWTNPTAAVQVTTDDFVEQSDGTYKAVMTITKEDAPGLEVIGTSAEDSTLANIVLFIGTPSDVNSISLDNITIVGSEVELPVIHDPIGEATFPSNFEGGTRQGWNWSGDSAVNTALTIEEANGSNALSWEFAYPEVKPTDNWASAPRLDFWKDGLTRGDNDYVTFDLYLDPVRASQGSISINLTFQPPSVGYWAQANDTFEIDLSQLDQAIVTDDGLYQYEVTLDLNSLPSGVSDDTELRNMLLIFADQNSDFAGRAYIDNVQFVEDNKAPQVSLNLEDGQYFSVGQDVTVTPVVTDDLDTNPTVTYNEKLDTSTTGAHTYTVTATDAAGNTSTVEVDYYVYAFSGVLEPIKQENVYKKNRTIPVKFRIDGVSNVTATLQLTKDGQAVTTEGNNVFRYDSEENQYIYNLRTKALETGDYVGTVVITFGNTTIERSFHFTLK</sequence>
<evidence type="ECO:0000256" key="3">
    <source>
        <dbReference type="ARBA" id="ARBA00012601"/>
    </source>
</evidence>
<dbReference type="InterPro" id="IPR005086">
    <property type="entry name" value="CBM17/28"/>
</dbReference>
<feature type="chain" id="PRO_5040725536" description="cellulase" evidence="8">
    <location>
        <begin position="31"/>
        <end position="918"/>
    </location>
</feature>
<feature type="signal peptide" evidence="8">
    <location>
        <begin position="1"/>
        <end position="30"/>
    </location>
</feature>
<keyword evidence="6" id="KW-0326">Glycosidase</keyword>
<dbReference type="SUPFAM" id="SSF51445">
    <property type="entry name" value="(Trans)glycosidases"/>
    <property type="match status" value="1"/>
</dbReference>
<proteinExistence type="inferred from homology"/>
<evidence type="ECO:0000259" key="10">
    <source>
        <dbReference type="Pfam" id="PF03424"/>
    </source>
</evidence>
<keyword evidence="7" id="KW-0119">Carbohydrate metabolism</keyword>
<evidence type="ECO:0000256" key="6">
    <source>
        <dbReference type="ARBA" id="ARBA00023295"/>
    </source>
</evidence>
<comment type="catalytic activity">
    <reaction evidence="1">
        <text>Endohydrolysis of (1-&gt;4)-beta-D-glucosidic linkages in cellulose, lichenin and cereal beta-D-glucans.</text>
        <dbReference type="EC" id="3.2.1.4"/>
    </reaction>
</comment>
<dbReference type="PANTHER" id="PTHR34142">
    <property type="entry name" value="ENDO-BETA-1,4-GLUCANASE A"/>
    <property type="match status" value="1"/>
</dbReference>
<protein>
    <recommendedName>
        <fullName evidence="3">cellulase</fullName>
        <ecNumber evidence="3">3.2.1.4</ecNumber>
    </recommendedName>
</protein>
<name>A0A9X4AEL5_9BACI</name>
<feature type="domain" description="Carbohydrate binding module family 17/28" evidence="10">
    <location>
        <begin position="382"/>
        <end position="549"/>
    </location>
</feature>
<keyword evidence="8" id="KW-0732">Signal</keyword>
<evidence type="ECO:0000259" key="9">
    <source>
        <dbReference type="Pfam" id="PF00150"/>
    </source>
</evidence>
<dbReference type="SUPFAM" id="SSF49785">
    <property type="entry name" value="Galactose-binding domain-like"/>
    <property type="match status" value="2"/>
</dbReference>
<evidence type="ECO:0000256" key="4">
    <source>
        <dbReference type="ARBA" id="ARBA00022801"/>
    </source>
</evidence>
<keyword evidence="5" id="KW-0136">Cellulose degradation</keyword>
<comment type="caution">
    <text evidence="11">The sequence shown here is derived from an EMBL/GenBank/DDBJ whole genome shotgun (WGS) entry which is preliminary data.</text>
</comment>
<dbReference type="AlphaFoldDB" id="A0A9X4AEL5"/>
<dbReference type="GO" id="GO:0008810">
    <property type="term" value="F:cellulase activity"/>
    <property type="evidence" value="ECO:0007669"/>
    <property type="project" value="UniProtKB-EC"/>
</dbReference>
<dbReference type="Pfam" id="PF00150">
    <property type="entry name" value="Cellulase"/>
    <property type="match status" value="1"/>
</dbReference>
<accession>A0A9X4AEL5</accession>
<dbReference type="InterPro" id="IPR008979">
    <property type="entry name" value="Galactose-bd-like_sf"/>
</dbReference>
<dbReference type="InterPro" id="IPR001547">
    <property type="entry name" value="Glyco_hydro_5"/>
</dbReference>
<dbReference type="Proteomes" id="UP001145069">
    <property type="component" value="Unassembled WGS sequence"/>
</dbReference>